<proteinExistence type="inferred from homology"/>
<dbReference type="InterPro" id="IPR000172">
    <property type="entry name" value="GMC_OxRdtase_N"/>
</dbReference>
<feature type="domain" description="Glucose-methanol-choline oxidoreductase N-terminal" evidence="3">
    <location>
        <begin position="92"/>
        <end position="115"/>
    </location>
</feature>
<dbReference type="PANTHER" id="PTHR11552">
    <property type="entry name" value="GLUCOSE-METHANOL-CHOLINE GMC OXIDOREDUCTASE"/>
    <property type="match status" value="1"/>
</dbReference>
<dbReference type="PROSITE" id="PS00623">
    <property type="entry name" value="GMC_OXRED_1"/>
    <property type="match status" value="1"/>
</dbReference>
<evidence type="ECO:0000256" key="2">
    <source>
        <dbReference type="RuleBase" id="RU003968"/>
    </source>
</evidence>
<keyword evidence="2" id="KW-0274">FAD</keyword>
<dbReference type="PROSITE" id="PS00624">
    <property type="entry name" value="GMC_OXRED_2"/>
    <property type="match status" value="1"/>
</dbReference>
<dbReference type="EMBL" id="MIKG01000010">
    <property type="protein sequence ID" value="RAO69950.1"/>
    <property type="molecule type" value="Genomic_DNA"/>
</dbReference>
<name>A0A364L2D3_TALAM</name>
<sequence>MEQITIGAFLQESFDFLIVGGGTAGLVLAARLSEQDHVRVGVIEAGSSKLGDPKVDLPSGVGMMIKDPEYDWDFQSVPQKNTKDRAYHLPRGKMLGGSSAINFMAYGRPCAEDIDDWSSKLGISGWSWDDLLPYFKRSERLTSDLSKNLEDSPLNSSYHGVDGTIITSLAPWQLPFEKTLLPTLDEVSGIARPADPNSGCHQGFFRSIFTIDRTTKPTRSYAGSGYLAPNIGRPNLKVLTNTVANRVILKRSTSSSYQIGGIEVQHEGKSYVLKAKKEIILSAGTFQSPQLLELSGIGDPRVLQEANIPCLVPNSDVGNNLQEHTMSAVVYELAPGLISLDSLKDPEVFQEHQRLYNEHNSGALSGIINLFGYIPFSSQVSSEQLEETLQQITEASSTVNPGLRPQNAEFQRKQQEAIVARMRNPKAADTQVVGSPAFFNIAKGYNHVGKLMAGPPPDHNACYSLVLSNMYPLSRGNVHIRSANVSDAPLIDPGFLSHPADVDVLAAGIKFADRVFKSDRIKDSVIKRVDPPLSVNMDNLEEARAFVRERIVSYHHALGTCAMGQVVDSRLRVKGIHGLRIVDASVMPMQLSTAILATVYAVAEKAADMIKEDHGLLTRSTSK</sequence>
<comment type="caution">
    <text evidence="5">The sequence shown here is derived from an EMBL/GenBank/DDBJ whole genome shotgun (WGS) entry which is preliminary data.</text>
</comment>
<evidence type="ECO:0000259" key="4">
    <source>
        <dbReference type="PROSITE" id="PS00624"/>
    </source>
</evidence>
<dbReference type="Pfam" id="PF05199">
    <property type="entry name" value="GMC_oxred_C"/>
    <property type="match status" value="1"/>
</dbReference>
<dbReference type="GeneID" id="63795178"/>
<evidence type="ECO:0000259" key="3">
    <source>
        <dbReference type="PROSITE" id="PS00623"/>
    </source>
</evidence>
<dbReference type="Proteomes" id="UP000249363">
    <property type="component" value="Unassembled WGS sequence"/>
</dbReference>
<dbReference type="InterPro" id="IPR036188">
    <property type="entry name" value="FAD/NAD-bd_sf"/>
</dbReference>
<dbReference type="SUPFAM" id="SSF54373">
    <property type="entry name" value="FAD-linked reductases, C-terminal domain"/>
    <property type="match status" value="1"/>
</dbReference>
<dbReference type="SUPFAM" id="SSF51905">
    <property type="entry name" value="FAD/NAD(P)-binding domain"/>
    <property type="match status" value="1"/>
</dbReference>
<organism evidence="5 6">
    <name type="scientific">Talaromyces amestolkiae</name>
    <dbReference type="NCBI Taxonomy" id="1196081"/>
    <lineage>
        <taxon>Eukaryota</taxon>
        <taxon>Fungi</taxon>
        <taxon>Dikarya</taxon>
        <taxon>Ascomycota</taxon>
        <taxon>Pezizomycotina</taxon>
        <taxon>Eurotiomycetes</taxon>
        <taxon>Eurotiomycetidae</taxon>
        <taxon>Eurotiales</taxon>
        <taxon>Trichocomaceae</taxon>
        <taxon>Talaromyces</taxon>
        <taxon>Talaromyces sect. Talaromyces</taxon>
    </lineage>
</organism>
<dbReference type="RefSeq" id="XP_040734466.1">
    <property type="nucleotide sequence ID" value="XM_040878495.1"/>
</dbReference>
<dbReference type="Pfam" id="PF00732">
    <property type="entry name" value="GMC_oxred_N"/>
    <property type="match status" value="1"/>
</dbReference>
<keyword evidence="6" id="KW-1185">Reference proteome</keyword>
<dbReference type="PIRSF" id="PIRSF000137">
    <property type="entry name" value="Alcohol_oxidase"/>
    <property type="match status" value="1"/>
</dbReference>
<dbReference type="Gene3D" id="3.30.560.10">
    <property type="entry name" value="Glucose Oxidase, domain 3"/>
    <property type="match status" value="1"/>
</dbReference>
<protein>
    <recommendedName>
        <fullName evidence="3 4">Glucose-methanol-choline oxidoreductase N-terminal domain-containing protein</fullName>
    </recommendedName>
</protein>
<evidence type="ECO:0000313" key="6">
    <source>
        <dbReference type="Proteomes" id="UP000249363"/>
    </source>
</evidence>
<feature type="domain" description="Glucose-methanol-choline oxidoreductase N-terminal" evidence="4">
    <location>
        <begin position="284"/>
        <end position="298"/>
    </location>
</feature>
<dbReference type="InterPro" id="IPR012132">
    <property type="entry name" value="GMC_OxRdtase"/>
</dbReference>
<dbReference type="GO" id="GO:0016614">
    <property type="term" value="F:oxidoreductase activity, acting on CH-OH group of donors"/>
    <property type="evidence" value="ECO:0007669"/>
    <property type="project" value="InterPro"/>
</dbReference>
<dbReference type="GO" id="GO:0050660">
    <property type="term" value="F:flavin adenine dinucleotide binding"/>
    <property type="evidence" value="ECO:0007669"/>
    <property type="project" value="InterPro"/>
</dbReference>
<accession>A0A364L2D3</accession>
<comment type="similarity">
    <text evidence="1 2">Belongs to the GMC oxidoreductase family.</text>
</comment>
<gene>
    <name evidence="5" type="ORF">BHQ10_005962</name>
</gene>
<dbReference type="STRING" id="1196081.A0A364L2D3"/>
<keyword evidence="2" id="KW-0285">Flavoprotein</keyword>
<dbReference type="AlphaFoldDB" id="A0A364L2D3"/>
<dbReference type="InterPro" id="IPR007867">
    <property type="entry name" value="GMC_OxRtase_C"/>
</dbReference>
<dbReference type="OrthoDB" id="4219794at2759"/>
<dbReference type="PANTHER" id="PTHR11552:SF210">
    <property type="entry name" value="GLUCOSE-METHANOL-CHOLINE OXIDOREDUCTASE N-TERMINAL DOMAIN-CONTAINING PROTEIN-RELATED"/>
    <property type="match status" value="1"/>
</dbReference>
<evidence type="ECO:0000256" key="1">
    <source>
        <dbReference type="ARBA" id="ARBA00010790"/>
    </source>
</evidence>
<reference evidence="5 6" key="1">
    <citation type="journal article" date="2017" name="Biotechnol. Biofuels">
        <title>Differential beta-glucosidase expression as a function of carbon source availability in Talaromyces amestolkiae: a genomic and proteomic approach.</title>
        <authorList>
            <person name="de Eugenio L.I."/>
            <person name="Mendez-Liter J.A."/>
            <person name="Nieto-Dominguez M."/>
            <person name="Alonso L."/>
            <person name="Gil-Munoz J."/>
            <person name="Barriuso J."/>
            <person name="Prieto A."/>
            <person name="Martinez M.J."/>
        </authorList>
    </citation>
    <scope>NUCLEOTIDE SEQUENCE [LARGE SCALE GENOMIC DNA]</scope>
    <source>
        <strain evidence="5 6">CIB</strain>
    </source>
</reference>
<evidence type="ECO:0000313" key="5">
    <source>
        <dbReference type="EMBL" id="RAO69950.1"/>
    </source>
</evidence>
<dbReference type="Gene3D" id="3.50.50.60">
    <property type="entry name" value="FAD/NAD(P)-binding domain"/>
    <property type="match status" value="1"/>
</dbReference>